<evidence type="ECO:0000256" key="1">
    <source>
        <dbReference type="SAM" id="MobiDB-lite"/>
    </source>
</evidence>
<evidence type="ECO:0000313" key="3">
    <source>
        <dbReference type="Proteomes" id="UP000005222"/>
    </source>
</evidence>
<dbReference type="HOGENOM" id="CLU_151464_0_0_1"/>
<dbReference type="AlphaFoldDB" id="G8Y1P7"/>
<name>G8Y1P7_PICSO</name>
<accession>G8Y1P7</accession>
<reference evidence="2 3" key="1">
    <citation type="journal article" date="2012" name="G3 (Bethesda)">
        <title>Pichia sorbitophila, an interspecies yeast hybrid reveals early steps of genome resolution following polyploidization.</title>
        <authorList>
            <person name="Leh Louis V."/>
            <person name="Despons L."/>
            <person name="Friedrich A."/>
            <person name="Martin T."/>
            <person name="Durrens P."/>
            <person name="Casaregola S."/>
            <person name="Neuveglise C."/>
            <person name="Fairhead C."/>
            <person name="Marck C."/>
            <person name="Cruz J.A."/>
            <person name="Straub M.L."/>
            <person name="Kugler V."/>
            <person name="Sacerdot C."/>
            <person name="Uzunov Z."/>
            <person name="Thierry A."/>
            <person name="Weiss S."/>
            <person name="Bleykasten C."/>
            <person name="De Montigny J."/>
            <person name="Jacques N."/>
            <person name="Jung P."/>
            <person name="Lemaire M."/>
            <person name="Mallet S."/>
            <person name="Morel G."/>
            <person name="Richard G.F."/>
            <person name="Sarkar A."/>
            <person name="Savel G."/>
            <person name="Schacherer J."/>
            <person name="Seret M.L."/>
            <person name="Talla E."/>
            <person name="Samson G."/>
            <person name="Jubin C."/>
            <person name="Poulain J."/>
            <person name="Vacherie B."/>
            <person name="Barbe V."/>
            <person name="Pelletier E."/>
            <person name="Sherman D.J."/>
            <person name="Westhof E."/>
            <person name="Weissenbach J."/>
            <person name="Baret P.V."/>
            <person name="Wincker P."/>
            <person name="Gaillardin C."/>
            <person name="Dujon B."/>
            <person name="Souciet J.L."/>
        </authorList>
    </citation>
    <scope>NUCLEOTIDE SEQUENCE [LARGE SCALE GENOMIC DNA]</scope>
    <source>
        <strain evidence="3">ATCC MYA-4447 / BCRC 22081 / CBS 7064 / NBRC 10061 / NRRL Y-12695</strain>
    </source>
</reference>
<dbReference type="FunCoup" id="G8Y1P7">
    <property type="interactions" value="284"/>
</dbReference>
<evidence type="ECO:0000313" key="2">
    <source>
        <dbReference type="EMBL" id="CCE86750.1"/>
    </source>
</evidence>
<gene>
    <name evidence="2" type="primary">Piso0_005260</name>
    <name evidence="2" type="ORF">GNLVRS01_PISO0N11233g</name>
</gene>
<proteinExistence type="predicted"/>
<keyword evidence="3" id="KW-1185">Reference proteome</keyword>
<feature type="region of interest" description="Disordered" evidence="1">
    <location>
        <begin position="68"/>
        <end position="94"/>
    </location>
</feature>
<dbReference type="OMA" id="VNVCTEL"/>
<feature type="region of interest" description="Disordered" evidence="1">
    <location>
        <begin position="1"/>
        <end position="34"/>
    </location>
</feature>
<dbReference type="Proteomes" id="UP000005222">
    <property type="component" value="Chromosome N"/>
</dbReference>
<feature type="compositionally biased region" description="Basic and acidic residues" evidence="1">
    <location>
        <begin position="18"/>
        <end position="34"/>
    </location>
</feature>
<dbReference type="InParanoid" id="G8Y1P7"/>
<dbReference type="OrthoDB" id="4084022at2759"/>
<protein>
    <submittedName>
        <fullName evidence="2">Piso0_005260 protein</fullName>
    </submittedName>
</protein>
<dbReference type="STRING" id="559304.G8Y1P7"/>
<organism evidence="2 3">
    <name type="scientific">Pichia sorbitophila (strain ATCC MYA-4447 / BCRC 22081 / CBS 7064 / NBRC 10061 / NRRL Y-12695)</name>
    <name type="common">Hybrid yeast</name>
    <dbReference type="NCBI Taxonomy" id="559304"/>
    <lineage>
        <taxon>Eukaryota</taxon>
        <taxon>Fungi</taxon>
        <taxon>Dikarya</taxon>
        <taxon>Ascomycota</taxon>
        <taxon>Saccharomycotina</taxon>
        <taxon>Pichiomycetes</taxon>
        <taxon>Debaryomycetaceae</taxon>
        <taxon>Millerozyma</taxon>
    </lineage>
</organism>
<dbReference type="EMBL" id="FO082046">
    <property type="protein sequence ID" value="CCE86750.1"/>
    <property type="molecule type" value="Genomic_DNA"/>
</dbReference>
<dbReference type="Pfam" id="PF10175">
    <property type="entry name" value="MPP6"/>
    <property type="match status" value="1"/>
</dbReference>
<sequence length="122" mass="14051">MGSLSNRIMNMKFMQSDESSRKESDENSTKKIKDDSEWVSPYYQQYLTKVKPKNVEYIGYANINDLESKDSQNSETVNRGSGNPGRKVWGDNTDDEKATLDISKLKDTISKDNKVSIYNFYK</sequence>